<feature type="domain" description="Flagellar basal body rod protein N-terminal" evidence="7">
    <location>
        <begin position="5"/>
        <end position="34"/>
    </location>
</feature>
<dbReference type="InterPro" id="IPR001444">
    <property type="entry name" value="Flag_bb_rod_N"/>
</dbReference>
<evidence type="ECO:0000259" key="10">
    <source>
        <dbReference type="Pfam" id="PF22638"/>
    </source>
</evidence>
<sequence>MSGVLNVATKALLANQTLLQTTGHNIANVNTPGYSRQSGVLHTTPGQVTGGGYVGKGVDIVDIARTYNEFLTRQSAMAGSISAGDATRAEKMRMLEDIFPSGESALGAAVSDMLNAFADVAGAPTDLTARTVALTRVNEAASRMRSVSQSLDDLQLRVSQEISQKVDTANSIAQSIATVNRQISDARGNGQTANDLLDQRDQLLRELGEYVQATTIENDDGTMSVFIGGGQTLVYGSTVSTLSAGSDDFADPTKSKLSIHRGDQEQMLDENLLGGGQISGLIRFQNNDLNEGRNLMGRLTLAVSTSMNDQHRLGLDLDGNKGGDLFTPTVYGPRNILTPQPPAVPNKGDAVLGMAVYDVTKFSGSDYEIVFTGDHSGTIKRSMDGVTTAFDLASGPLIIDGLKVTLDSGTAQVSDRFLLKPFSTSASNIHAEFSTPRALAVASPVAGEMGQANQGSLQLSRLVARTNPPTNIPVTLTFQGDGTYTRSDVAGTFAFTSGQSIEGAVPTVFPLSQWSVVLQGEPQAGDTYTILAQPAAFRNLDAGNAQALMDLRDVAMFDGSALTDGYAGIIAQVGIRAQSANYAADVSGQISENLETDRTGVSGVNLDEEASKLIQFQQAYQASAKVIQVAQGIFDALIQAVAR</sequence>
<evidence type="ECO:0000313" key="11">
    <source>
        <dbReference type="EMBL" id="AGX87414.1"/>
    </source>
</evidence>
<dbReference type="Pfam" id="PF21158">
    <property type="entry name" value="flgK_1st_1"/>
    <property type="match status" value="1"/>
</dbReference>
<dbReference type="Pfam" id="PF22638">
    <property type="entry name" value="FlgK_D1"/>
    <property type="match status" value="1"/>
</dbReference>
<dbReference type="PANTHER" id="PTHR30033">
    <property type="entry name" value="FLAGELLAR HOOK-ASSOCIATED PROTEIN 1"/>
    <property type="match status" value="1"/>
</dbReference>
<evidence type="ECO:0000256" key="6">
    <source>
        <dbReference type="ARBA" id="ARBA00023143"/>
    </source>
</evidence>
<evidence type="ECO:0000259" key="9">
    <source>
        <dbReference type="Pfam" id="PF21158"/>
    </source>
</evidence>
<dbReference type="STRING" id="946483.Cenrod_1324"/>
<keyword evidence="11" id="KW-0966">Cell projection</keyword>
<dbReference type="Pfam" id="PF00460">
    <property type="entry name" value="Flg_bb_rod"/>
    <property type="match status" value="1"/>
</dbReference>
<dbReference type="RefSeq" id="WP_022772633.1">
    <property type="nucleotide sequence ID" value="NC_022576.1"/>
</dbReference>
<dbReference type="OrthoDB" id="9802553at2"/>
<keyword evidence="12" id="KW-1185">Reference proteome</keyword>
<dbReference type="GO" id="GO:0005198">
    <property type="term" value="F:structural molecule activity"/>
    <property type="evidence" value="ECO:0007669"/>
    <property type="project" value="InterPro"/>
</dbReference>
<accession>U5NB73</accession>
<feature type="domain" description="Flagellar hook-associated protein 1 D2-like" evidence="9">
    <location>
        <begin position="346"/>
        <end position="421"/>
    </location>
</feature>
<dbReference type="InterPro" id="IPR010930">
    <property type="entry name" value="Flg_bb/hook_C_dom"/>
</dbReference>
<keyword evidence="11" id="KW-0282">Flagellum</keyword>
<dbReference type="Proteomes" id="UP000017184">
    <property type="component" value="Chromosome"/>
</dbReference>
<name>U5NB73_9BURK</name>
<gene>
    <name evidence="11" type="primary">flgK</name>
    <name evidence="11" type="ORF">Cenrod_1324</name>
</gene>
<dbReference type="InterPro" id="IPR053927">
    <property type="entry name" value="FlgK_helical"/>
</dbReference>
<dbReference type="AlphaFoldDB" id="U5NB73"/>
<dbReference type="eggNOG" id="COG1256">
    <property type="taxonomic scope" value="Bacteria"/>
</dbReference>
<dbReference type="HOGENOM" id="CLU_012762_0_0_4"/>
<dbReference type="PATRIC" id="fig|946483.4.peg.1333"/>
<dbReference type="KEGG" id="cbx:Cenrod_1324"/>
<dbReference type="Pfam" id="PF06429">
    <property type="entry name" value="Flg_bbr_C"/>
    <property type="match status" value="1"/>
</dbReference>
<proteinExistence type="inferred from homology"/>
<dbReference type="InterPro" id="IPR002371">
    <property type="entry name" value="FlgK"/>
</dbReference>
<comment type="similarity">
    <text evidence="3">Belongs to the flagella basal body rod proteins family.</text>
</comment>
<comment type="subcellular location">
    <subcellularLocation>
        <location evidence="1">Bacterial flagellum</location>
    </subcellularLocation>
    <subcellularLocation>
        <location evidence="2">Secreted</location>
    </subcellularLocation>
</comment>
<evidence type="ECO:0000256" key="3">
    <source>
        <dbReference type="ARBA" id="ARBA00009677"/>
    </source>
</evidence>
<evidence type="ECO:0000256" key="4">
    <source>
        <dbReference type="ARBA" id="ARBA00016244"/>
    </source>
</evidence>
<feature type="domain" description="Flagellar basal-body/hook protein C-terminal" evidence="8">
    <location>
        <begin position="602"/>
        <end position="639"/>
    </location>
</feature>
<evidence type="ECO:0000313" key="12">
    <source>
        <dbReference type="Proteomes" id="UP000017184"/>
    </source>
</evidence>
<dbReference type="NCBIfam" id="TIGR02492">
    <property type="entry name" value="flgK_ends"/>
    <property type="match status" value="1"/>
</dbReference>
<protein>
    <recommendedName>
        <fullName evidence="4">Flagellar hook-associated protein 1</fullName>
    </recommendedName>
</protein>
<dbReference type="GO" id="GO:0005576">
    <property type="term" value="C:extracellular region"/>
    <property type="evidence" value="ECO:0007669"/>
    <property type="project" value="UniProtKB-SubCell"/>
</dbReference>
<feature type="domain" description="Flagellar hook-associated protein FlgK helical" evidence="10">
    <location>
        <begin position="93"/>
        <end position="326"/>
    </location>
</feature>
<keyword evidence="6" id="KW-0975">Bacterial flagellum</keyword>
<keyword evidence="5" id="KW-0964">Secreted</keyword>
<dbReference type="PANTHER" id="PTHR30033:SF1">
    <property type="entry name" value="FLAGELLAR HOOK-ASSOCIATED PROTEIN 1"/>
    <property type="match status" value="1"/>
</dbReference>
<evidence type="ECO:0000259" key="8">
    <source>
        <dbReference type="Pfam" id="PF06429"/>
    </source>
</evidence>
<reference evidence="11 12" key="1">
    <citation type="journal article" date="2013" name="Genome Biol.">
        <title>Genomic analysis reveals key aspects of prokaryotic symbiosis in the phototrophic consortium "Chlorochromatium aggregatum".</title>
        <authorList>
            <person name="Liu Z."/>
            <person name="Muller J."/>
            <person name="Li T."/>
            <person name="Alvey R.M."/>
            <person name="Vogl K."/>
            <person name="Frigaard N.U."/>
            <person name="Rockwell N.C."/>
            <person name="Boyd E.S."/>
            <person name="Tomsho L.P."/>
            <person name="Schuster S.C."/>
            <person name="Henke P."/>
            <person name="Rohde M."/>
            <person name="Overmann J."/>
            <person name="Bryant D.A."/>
        </authorList>
    </citation>
    <scope>NUCLEOTIDE SEQUENCE [LARGE SCALE GENOMIC DNA]</scope>
    <source>
        <strain evidence="11">CR</strain>
    </source>
</reference>
<dbReference type="SUPFAM" id="SSF64518">
    <property type="entry name" value="Phase 1 flagellin"/>
    <property type="match status" value="1"/>
</dbReference>
<dbReference type="PRINTS" id="PR01005">
    <property type="entry name" value="FLGHOOKAP1"/>
</dbReference>
<dbReference type="InterPro" id="IPR049119">
    <property type="entry name" value="FlgK_D2-like"/>
</dbReference>
<organism evidence="11 12">
    <name type="scientific">Candidatus Symbiobacter mobilis CR</name>
    <dbReference type="NCBI Taxonomy" id="946483"/>
    <lineage>
        <taxon>Bacteria</taxon>
        <taxon>Pseudomonadati</taxon>
        <taxon>Pseudomonadota</taxon>
        <taxon>Betaproteobacteria</taxon>
        <taxon>Burkholderiales</taxon>
        <taxon>Comamonadaceae</taxon>
    </lineage>
</organism>
<evidence type="ECO:0000256" key="2">
    <source>
        <dbReference type="ARBA" id="ARBA00004613"/>
    </source>
</evidence>
<evidence type="ECO:0000259" key="7">
    <source>
        <dbReference type="Pfam" id="PF00460"/>
    </source>
</evidence>
<dbReference type="EMBL" id="CP004885">
    <property type="protein sequence ID" value="AGX87414.1"/>
    <property type="molecule type" value="Genomic_DNA"/>
</dbReference>
<dbReference type="GO" id="GO:0009424">
    <property type="term" value="C:bacterial-type flagellum hook"/>
    <property type="evidence" value="ECO:0007669"/>
    <property type="project" value="InterPro"/>
</dbReference>
<keyword evidence="11" id="KW-0969">Cilium</keyword>
<dbReference type="GO" id="GO:0044780">
    <property type="term" value="P:bacterial-type flagellum assembly"/>
    <property type="evidence" value="ECO:0007669"/>
    <property type="project" value="InterPro"/>
</dbReference>
<evidence type="ECO:0000256" key="1">
    <source>
        <dbReference type="ARBA" id="ARBA00004365"/>
    </source>
</evidence>
<evidence type="ECO:0000256" key="5">
    <source>
        <dbReference type="ARBA" id="ARBA00022525"/>
    </source>
</evidence>